<dbReference type="Proteomes" id="UP000264313">
    <property type="component" value="Unassembled WGS sequence"/>
</dbReference>
<protein>
    <submittedName>
        <fullName evidence="1">Acyltransferase</fullName>
    </submittedName>
</protein>
<sequence length="30" mass="3180">MAITSRVTTTKAKLSSQNTTKGIIKMAGIQ</sequence>
<evidence type="ECO:0000313" key="2">
    <source>
        <dbReference type="Proteomes" id="UP000264313"/>
    </source>
</evidence>
<dbReference type="EMBL" id="DNAA01000167">
    <property type="protein sequence ID" value="HBA09300.1"/>
    <property type="molecule type" value="Genomic_DNA"/>
</dbReference>
<feature type="non-terminal residue" evidence="1">
    <location>
        <position position="30"/>
    </location>
</feature>
<proteinExistence type="predicted"/>
<dbReference type="AlphaFoldDB" id="A0A351RB79"/>
<dbReference type="GO" id="GO:0016746">
    <property type="term" value="F:acyltransferase activity"/>
    <property type="evidence" value="ECO:0007669"/>
    <property type="project" value="UniProtKB-KW"/>
</dbReference>
<reference evidence="1 2" key="1">
    <citation type="journal article" date="2018" name="Nat. Biotechnol.">
        <title>A standardized bacterial taxonomy based on genome phylogeny substantially revises the tree of life.</title>
        <authorList>
            <person name="Parks D.H."/>
            <person name="Chuvochina M."/>
            <person name="Waite D.W."/>
            <person name="Rinke C."/>
            <person name="Skarshewski A."/>
            <person name="Chaumeil P.A."/>
            <person name="Hugenholtz P."/>
        </authorList>
    </citation>
    <scope>NUCLEOTIDE SEQUENCE [LARGE SCALE GENOMIC DNA]</scope>
    <source>
        <strain evidence="1">UBA9958</strain>
    </source>
</reference>
<evidence type="ECO:0000313" key="1">
    <source>
        <dbReference type="EMBL" id="HBA09300.1"/>
    </source>
</evidence>
<keyword evidence="1" id="KW-0808">Transferase</keyword>
<accession>A0A351RB79</accession>
<name>A0A351RB79_9PROT</name>
<organism evidence="1 2">
    <name type="scientific">Methylotenera mobilis</name>
    <dbReference type="NCBI Taxonomy" id="359408"/>
    <lineage>
        <taxon>Bacteria</taxon>
        <taxon>Pseudomonadati</taxon>
        <taxon>Pseudomonadota</taxon>
        <taxon>Betaproteobacteria</taxon>
        <taxon>Nitrosomonadales</taxon>
        <taxon>Methylophilaceae</taxon>
        <taxon>Methylotenera</taxon>
    </lineage>
</organism>
<comment type="caution">
    <text evidence="1">The sequence shown here is derived from an EMBL/GenBank/DDBJ whole genome shotgun (WGS) entry which is preliminary data.</text>
</comment>
<gene>
    <name evidence="1" type="ORF">DCW48_06880</name>
</gene>
<keyword evidence="1" id="KW-0012">Acyltransferase</keyword>